<evidence type="ECO:0000313" key="1">
    <source>
        <dbReference type="EMBL" id="GAA0355426.1"/>
    </source>
</evidence>
<proteinExistence type="predicted"/>
<gene>
    <name evidence="1" type="ORF">GCM10010151_51300</name>
</gene>
<dbReference type="EMBL" id="BAAABM010000047">
    <property type="protein sequence ID" value="GAA0355426.1"/>
    <property type="molecule type" value="Genomic_DNA"/>
</dbReference>
<protein>
    <recommendedName>
        <fullName evidence="3">Transposase</fullName>
    </recommendedName>
</protein>
<comment type="caution">
    <text evidence="1">The sequence shown here is derived from an EMBL/GenBank/DDBJ whole genome shotgun (WGS) entry which is preliminary data.</text>
</comment>
<name>A0ABP3GWN8_9ACTN</name>
<evidence type="ECO:0000313" key="2">
    <source>
        <dbReference type="Proteomes" id="UP001501822"/>
    </source>
</evidence>
<evidence type="ECO:0008006" key="3">
    <source>
        <dbReference type="Google" id="ProtNLM"/>
    </source>
</evidence>
<accession>A0ABP3GWN8</accession>
<sequence>MPLPAKEGRWRRIRCTIADLIAVLLGAEADLHPGDDTHALDDEEPDTAW</sequence>
<keyword evidence="2" id="KW-1185">Reference proteome</keyword>
<organism evidence="1 2">
    <name type="scientific">Actinoallomurus spadix</name>
    <dbReference type="NCBI Taxonomy" id="79912"/>
    <lineage>
        <taxon>Bacteria</taxon>
        <taxon>Bacillati</taxon>
        <taxon>Actinomycetota</taxon>
        <taxon>Actinomycetes</taxon>
        <taxon>Streptosporangiales</taxon>
        <taxon>Thermomonosporaceae</taxon>
        <taxon>Actinoallomurus</taxon>
    </lineage>
</organism>
<reference evidence="2" key="1">
    <citation type="journal article" date="2019" name="Int. J. Syst. Evol. Microbiol.">
        <title>The Global Catalogue of Microorganisms (GCM) 10K type strain sequencing project: providing services to taxonomists for standard genome sequencing and annotation.</title>
        <authorList>
            <consortium name="The Broad Institute Genomics Platform"/>
            <consortium name="The Broad Institute Genome Sequencing Center for Infectious Disease"/>
            <person name="Wu L."/>
            <person name="Ma J."/>
        </authorList>
    </citation>
    <scope>NUCLEOTIDE SEQUENCE [LARGE SCALE GENOMIC DNA]</scope>
    <source>
        <strain evidence="2">JCM 3146</strain>
    </source>
</reference>
<dbReference type="Proteomes" id="UP001501822">
    <property type="component" value="Unassembled WGS sequence"/>
</dbReference>